<feature type="signal peptide" evidence="10">
    <location>
        <begin position="1"/>
        <end position="25"/>
    </location>
</feature>
<evidence type="ECO:0000256" key="3">
    <source>
        <dbReference type="ARBA" id="ARBA00022452"/>
    </source>
</evidence>
<dbReference type="SUPFAM" id="SSF56935">
    <property type="entry name" value="Porins"/>
    <property type="match status" value="1"/>
</dbReference>
<dbReference type="InterPro" id="IPR036942">
    <property type="entry name" value="Beta-barrel_TonB_sf"/>
</dbReference>
<protein>
    <recommendedName>
        <fullName evidence="15">TonB-dependent receptor</fullName>
    </recommendedName>
</protein>
<dbReference type="InterPro" id="IPR037066">
    <property type="entry name" value="Plug_dom_sf"/>
</dbReference>
<evidence type="ECO:0000259" key="11">
    <source>
        <dbReference type="Pfam" id="PF00593"/>
    </source>
</evidence>
<accession>A0A538SQJ7</accession>
<dbReference type="EMBL" id="VBOT01000013">
    <property type="protein sequence ID" value="TMQ53655.1"/>
    <property type="molecule type" value="Genomic_DNA"/>
</dbReference>
<dbReference type="InterPro" id="IPR013784">
    <property type="entry name" value="Carb-bd-like_fold"/>
</dbReference>
<keyword evidence="7 8" id="KW-0998">Cell outer membrane</keyword>
<evidence type="ECO:0008006" key="15">
    <source>
        <dbReference type="Google" id="ProtNLM"/>
    </source>
</evidence>
<keyword evidence="6 8" id="KW-0472">Membrane</keyword>
<dbReference type="Pfam" id="PF13620">
    <property type="entry name" value="CarboxypepD_reg"/>
    <property type="match status" value="1"/>
</dbReference>
<comment type="caution">
    <text evidence="13">The sequence shown here is derived from an EMBL/GenBank/DDBJ whole genome shotgun (WGS) entry which is preliminary data.</text>
</comment>
<feature type="chain" id="PRO_5022200995" description="TonB-dependent receptor" evidence="10">
    <location>
        <begin position="26"/>
        <end position="922"/>
    </location>
</feature>
<comment type="similarity">
    <text evidence="8 9">Belongs to the TonB-dependent receptor family.</text>
</comment>
<sequence>MKPTTMLPLAALAALLTLTSSRAAAAQTGTITGSVADSTGAGIPGATIRVEGTMLHATTDEKGRFELQGVPAGVHRLRVLLLGYRAATQSVTMGAGATAEVSFTLERAPIPVEAVEVVVGSRARHTAADELAVPVDVYSAEQLAKQGTTETSQVLQALPPSVNFPRQSVTDATDIVRPFTLRGLSPDHTLVLLNGWRRHQTALVNTFAYGTGAGSSGVDLNAIPGSAIERIEVLRDGASAQYGSDAIAGVVNVVTKRGRFAPFVNVTGGQYVPADYSIDGKTFDVNAGWGIGIGNGSLGLFAETLDREPTNRAWADKYDVSGTGLADSVDSKGKVVIKRNPVPQPNYHWGDGLERDVLTMANLDLPLGGAGTNLLYGFGGYSFRRGTGDGYRRYADSERNWPQIYPLGYLPEFHPDVTDYSVTGGYRTDARGWKLDAGASYGHNDFEYNLRNTLNASLGPSLTMATAPGPDGQLGTPDDPGIPNQTTFFAGKLRRDEFVGGLNASKELSMGLPAPVNLATGAAFRWEKYAIEQGERASWIDGGHLDPFGNDAPGGSQVFPGFSPADESDSHRNNVGVYADLESNLKPQLLANVAGRFENYSDFGSLVTGKLALRYQPAPRVVFRAAASNGFRAPGLGQIHFSKVVTNFIGGQPEEVGIFPVDHPAARLLGSKPLKEETSINLSAGLAVTPREDLNITVDYFDITINDRILLGATFDDDTTKAILARGGFTGIGGVQYFTNGLDTHTNGVDLTASQHFRLPGSSALDLSASLDYTKNHITHVDPLPAVLRNSTESGLLDVVTRVAIEEERPDWRGTLTGDYSLGRVRSLARLSYFGKFASAQPGYCDECKESYGAKTLFDAELGYRLSYVELALGARNLFDIYPDHPKLDFNNNFGTFPWAAASPFGYNGRYLYTKASLAMPR</sequence>
<dbReference type="GO" id="GO:0009279">
    <property type="term" value="C:cell outer membrane"/>
    <property type="evidence" value="ECO:0007669"/>
    <property type="project" value="UniProtKB-SubCell"/>
</dbReference>
<evidence type="ECO:0000256" key="4">
    <source>
        <dbReference type="ARBA" id="ARBA00022692"/>
    </source>
</evidence>
<dbReference type="Gene3D" id="2.170.130.10">
    <property type="entry name" value="TonB-dependent receptor, plug domain"/>
    <property type="match status" value="1"/>
</dbReference>
<keyword evidence="2 8" id="KW-0813">Transport</keyword>
<proteinExistence type="inferred from homology"/>
<evidence type="ECO:0000256" key="10">
    <source>
        <dbReference type="SAM" id="SignalP"/>
    </source>
</evidence>
<keyword evidence="10" id="KW-0732">Signal</keyword>
<comment type="subcellular location">
    <subcellularLocation>
        <location evidence="1 8">Cell outer membrane</location>
        <topology evidence="1 8">Multi-pass membrane protein</topology>
    </subcellularLocation>
</comment>
<dbReference type="Pfam" id="PF07715">
    <property type="entry name" value="Plug"/>
    <property type="match status" value="1"/>
</dbReference>
<dbReference type="InterPro" id="IPR012910">
    <property type="entry name" value="Plug_dom"/>
</dbReference>
<name>A0A538SQJ7_UNCEI</name>
<dbReference type="PROSITE" id="PS52016">
    <property type="entry name" value="TONB_DEPENDENT_REC_3"/>
    <property type="match status" value="1"/>
</dbReference>
<evidence type="ECO:0000256" key="7">
    <source>
        <dbReference type="ARBA" id="ARBA00023237"/>
    </source>
</evidence>
<dbReference type="Gene3D" id="2.40.170.20">
    <property type="entry name" value="TonB-dependent receptor, beta-barrel domain"/>
    <property type="match status" value="1"/>
</dbReference>
<feature type="domain" description="TonB-dependent receptor plug" evidence="12">
    <location>
        <begin position="130"/>
        <end position="250"/>
    </location>
</feature>
<evidence type="ECO:0000313" key="14">
    <source>
        <dbReference type="Proteomes" id="UP000320184"/>
    </source>
</evidence>
<dbReference type="CDD" id="cd01347">
    <property type="entry name" value="ligand_gated_channel"/>
    <property type="match status" value="1"/>
</dbReference>
<organism evidence="13 14">
    <name type="scientific">Eiseniibacteriota bacterium</name>
    <dbReference type="NCBI Taxonomy" id="2212470"/>
    <lineage>
        <taxon>Bacteria</taxon>
        <taxon>Candidatus Eiseniibacteriota</taxon>
    </lineage>
</organism>
<dbReference type="Pfam" id="PF00593">
    <property type="entry name" value="TonB_dep_Rec_b-barrel"/>
    <property type="match status" value="1"/>
</dbReference>
<evidence type="ECO:0000256" key="6">
    <source>
        <dbReference type="ARBA" id="ARBA00023136"/>
    </source>
</evidence>
<evidence type="ECO:0000313" key="13">
    <source>
        <dbReference type="EMBL" id="TMQ53655.1"/>
    </source>
</evidence>
<feature type="domain" description="TonB-dependent receptor-like beta-barrel" evidence="11">
    <location>
        <begin position="370"/>
        <end position="878"/>
    </location>
</feature>
<dbReference type="InterPro" id="IPR000531">
    <property type="entry name" value="Beta-barrel_TonB"/>
</dbReference>
<keyword evidence="5 9" id="KW-0798">TonB box</keyword>
<reference evidence="13 14" key="1">
    <citation type="journal article" date="2019" name="Nat. Microbiol.">
        <title>Mediterranean grassland soil C-N compound turnover is dependent on rainfall and depth, and is mediated by genomically divergent microorganisms.</title>
        <authorList>
            <person name="Diamond S."/>
            <person name="Andeer P.F."/>
            <person name="Li Z."/>
            <person name="Crits-Christoph A."/>
            <person name="Burstein D."/>
            <person name="Anantharaman K."/>
            <person name="Lane K.R."/>
            <person name="Thomas B.C."/>
            <person name="Pan C."/>
            <person name="Northen T.R."/>
            <person name="Banfield J.F."/>
        </authorList>
    </citation>
    <scope>NUCLEOTIDE SEQUENCE [LARGE SCALE GENOMIC DNA]</scope>
    <source>
        <strain evidence="13">WS_3</strain>
    </source>
</reference>
<dbReference type="PANTHER" id="PTHR47234:SF3">
    <property type="entry name" value="SECRETIN_TONB SHORT N-TERMINAL DOMAIN-CONTAINING PROTEIN"/>
    <property type="match status" value="1"/>
</dbReference>
<dbReference type="SUPFAM" id="SSF49452">
    <property type="entry name" value="Starch-binding domain-like"/>
    <property type="match status" value="1"/>
</dbReference>
<dbReference type="GO" id="GO:0030246">
    <property type="term" value="F:carbohydrate binding"/>
    <property type="evidence" value="ECO:0007669"/>
    <property type="project" value="InterPro"/>
</dbReference>
<dbReference type="Proteomes" id="UP000320184">
    <property type="component" value="Unassembled WGS sequence"/>
</dbReference>
<evidence type="ECO:0000256" key="5">
    <source>
        <dbReference type="ARBA" id="ARBA00023077"/>
    </source>
</evidence>
<gene>
    <name evidence="13" type="ORF">E6K73_01035</name>
</gene>
<evidence type="ECO:0000256" key="8">
    <source>
        <dbReference type="PROSITE-ProRule" id="PRU01360"/>
    </source>
</evidence>
<dbReference type="PANTHER" id="PTHR47234">
    <property type="match status" value="1"/>
</dbReference>
<dbReference type="AlphaFoldDB" id="A0A538SQJ7"/>
<keyword evidence="3 8" id="KW-1134">Transmembrane beta strand</keyword>
<dbReference type="InterPro" id="IPR039426">
    <property type="entry name" value="TonB-dep_rcpt-like"/>
</dbReference>
<keyword evidence="4 8" id="KW-0812">Transmembrane</keyword>
<evidence type="ECO:0000256" key="1">
    <source>
        <dbReference type="ARBA" id="ARBA00004571"/>
    </source>
</evidence>
<evidence type="ECO:0000256" key="2">
    <source>
        <dbReference type="ARBA" id="ARBA00022448"/>
    </source>
</evidence>
<dbReference type="Gene3D" id="2.60.40.1120">
    <property type="entry name" value="Carboxypeptidase-like, regulatory domain"/>
    <property type="match status" value="1"/>
</dbReference>
<evidence type="ECO:0000259" key="12">
    <source>
        <dbReference type="Pfam" id="PF07715"/>
    </source>
</evidence>
<evidence type="ECO:0000256" key="9">
    <source>
        <dbReference type="RuleBase" id="RU003357"/>
    </source>
</evidence>